<accession>A0ABV5B4I6</accession>
<name>A0ABV5B4I6_9BACL</name>
<keyword evidence="1" id="KW-0378">Hydrolase</keyword>
<dbReference type="GO" id="GO:0008233">
    <property type="term" value="F:peptidase activity"/>
    <property type="evidence" value="ECO:0007669"/>
    <property type="project" value="UniProtKB-KW"/>
</dbReference>
<dbReference type="EMBL" id="JBHILM010000001">
    <property type="protein sequence ID" value="MFB5679511.1"/>
    <property type="molecule type" value="Genomic_DNA"/>
</dbReference>
<evidence type="ECO:0000313" key="1">
    <source>
        <dbReference type="EMBL" id="MFB5679511.1"/>
    </source>
</evidence>
<comment type="caution">
    <text evidence="1">The sequence shown here is derived from an EMBL/GenBank/DDBJ whole genome shotgun (WGS) entry which is preliminary data.</text>
</comment>
<dbReference type="GO" id="GO:0006508">
    <property type="term" value="P:proteolysis"/>
    <property type="evidence" value="ECO:0007669"/>
    <property type="project" value="UniProtKB-KW"/>
</dbReference>
<proteinExistence type="predicted"/>
<sequence>MSYFVLNQDARFANAVKPLGVMDAVRPEMLSADHAHQLADVNLHFKVAEATQVDYVDFIEHPVPFVSDKLKRVLEKFAPDTQFFAGAFTDLKRKHQEVYWLAVPPQIECLSEESEFGLDGSLRRLVIEDTRTGGSMFLQIGGLRERILLIHLALAEGLLRRDFNGIRLTRIH</sequence>
<keyword evidence="2" id="KW-1185">Reference proteome</keyword>
<gene>
    <name evidence="1" type="ORF">ACE3NQ_01125</name>
</gene>
<keyword evidence="1" id="KW-0645">Protease</keyword>
<organism evidence="1 2">
    <name type="scientific">Paenibacillus terreus</name>
    <dbReference type="NCBI Taxonomy" id="1387834"/>
    <lineage>
        <taxon>Bacteria</taxon>
        <taxon>Bacillati</taxon>
        <taxon>Bacillota</taxon>
        <taxon>Bacilli</taxon>
        <taxon>Bacillales</taxon>
        <taxon>Paenibacillaceae</taxon>
        <taxon>Paenibacillus</taxon>
    </lineage>
</organism>
<evidence type="ECO:0000313" key="2">
    <source>
        <dbReference type="Proteomes" id="UP001580407"/>
    </source>
</evidence>
<dbReference type="RefSeq" id="WP_375523349.1">
    <property type="nucleotide sequence ID" value="NZ_JBHILM010000001.1"/>
</dbReference>
<protein>
    <submittedName>
        <fullName evidence="1">Serine protease</fullName>
    </submittedName>
</protein>
<reference evidence="1 2" key="1">
    <citation type="submission" date="2024-09" db="EMBL/GenBank/DDBJ databases">
        <authorList>
            <person name="Ruan L."/>
        </authorList>
    </citation>
    <scope>NUCLEOTIDE SEQUENCE [LARGE SCALE GENOMIC DNA]</scope>
    <source>
        <strain evidence="1 2">D33</strain>
    </source>
</reference>
<dbReference type="Proteomes" id="UP001580407">
    <property type="component" value="Unassembled WGS sequence"/>
</dbReference>